<dbReference type="Proteomes" id="UP000678393">
    <property type="component" value="Unassembled WGS sequence"/>
</dbReference>
<gene>
    <name evidence="8" type="ORF">CUNI_LOCUS19787</name>
</gene>
<dbReference type="OrthoDB" id="7442607at2759"/>
<sequence>MEMISPDSNDHIAPCMYFNNNHGRRRNNDNMGAEGCPSNMAADNVHFLSMDNSVGCDTSYSPNNFLYQHPMSYLTASDPGFGGQQNVQNYNSTIGFGGIYASGSYSGSEAGSNPHQRESKQESLPSCAYQKHDISPRQHIQLASGVNTACSPLESCAASNFQPYNRGLSSPMTFLYNPVAPLQSHFAPTTTCSSGMLSNVNSWPLTTCSSGMTSDINPWTTTTCSSGMTDLNPWTTTTCSSGMVSNGSPWPQPSLRYSTHGSADLRPSTQSHRGNSFHPYNRRGSTSTAHSHRVPLRMFPVLHFKISGLDPEKQYRVFVDMVLANDNHWKFQGGKWVPCGNADSLLAGGQTYQHPDSPNTGAFWCKQEISFGKLKLTNNKATKQKQVILNSMHWYQPRIHVACCQDEGRQEEELVCHAFEDTQFIAVTAYQNTDVSVRCWSLLSVVPLWLGGGGGAV</sequence>
<dbReference type="InterPro" id="IPR001699">
    <property type="entry name" value="TF_T-box"/>
</dbReference>
<keyword evidence="1" id="KW-0805">Transcription regulation</keyword>
<dbReference type="Gene3D" id="2.60.40.820">
    <property type="entry name" value="Transcription factor, T-box"/>
    <property type="match status" value="1"/>
</dbReference>
<keyword evidence="4 5" id="KW-0539">Nucleus</keyword>
<keyword evidence="9" id="KW-1185">Reference proteome</keyword>
<organism evidence="8 9">
    <name type="scientific">Candidula unifasciata</name>
    <dbReference type="NCBI Taxonomy" id="100452"/>
    <lineage>
        <taxon>Eukaryota</taxon>
        <taxon>Metazoa</taxon>
        <taxon>Spiralia</taxon>
        <taxon>Lophotrochozoa</taxon>
        <taxon>Mollusca</taxon>
        <taxon>Gastropoda</taxon>
        <taxon>Heterobranchia</taxon>
        <taxon>Euthyneura</taxon>
        <taxon>Panpulmonata</taxon>
        <taxon>Eupulmonata</taxon>
        <taxon>Stylommatophora</taxon>
        <taxon>Helicina</taxon>
        <taxon>Helicoidea</taxon>
        <taxon>Geomitridae</taxon>
        <taxon>Candidula</taxon>
    </lineage>
</organism>
<accession>A0A8S3ZXM8</accession>
<dbReference type="PANTHER" id="PTHR11267">
    <property type="entry name" value="T-BOX PROTEIN-RELATED"/>
    <property type="match status" value="1"/>
</dbReference>
<keyword evidence="3" id="KW-0804">Transcription</keyword>
<dbReference type="GO" id="GO:0000981">
    <property type="term" value="F:DNA-binding transcription factor activity, RNA polymerase II-specific"/>
    <property type="evidence" value="ECO:0007669"/>
    <property type="project" value="TreeGrafter"/>
</dbReference>
<dbReference type="GO" id="GO:0001708">
    <property type="term" value="P:cell fate specification"/>
    <property type="evidence" value="ECO:0007669"/>
    <property type="project" value="TreeGrafter"/>
</dbReference>
<feature type="compositionally biased region" description="Polar residues" evidence="6">
    <location>
        <begin position="259"/>
        <end position="274"/>
    </location>
</feature>
<comment type="caution">
    <text evidence="5">Lacks conserved residue(s) required for the propagation of feature annotation.</text>
</comment>
<evidence type="ECO:0000313" key="9">
    <source>
        <dbReference type="Proteomes" id="UP000678393"/>
    </source>
</evidence>
<evidence type="ECO:0000256" key="4">
    <source>
        <dbReference type="ARBA" id="ARBA00023242"/>
    </source>
</evidence>
<dbReference type="InterPro" id="IPR008967">
    <property type="entry name" value="p53-like_TF_DNA-bd_sf"/>
</dbReference>
<protein>
    <recommendedName>
        <fullName evidence="7">T-box domain-containing protein</fullName>
    </recommendedName>
</protein>
<comment type="caution">
    <text evidence="8">The sequence shown here is derived from an EMBL/GenBank/DDBJ whole genome shotgun (WGS) entry which is preliminary data.</text>
</comment>
<dbReference type="InterPro" id="IPR036960">
    <property type="entry name" value="T-box_sf"/>
</dbReference>
<reference evidence="8" key="1">
    <citation type="submission" date="2021-04" db="EMBL/GenBank/DDBJ databases">
        <authorList>
            <consortium name="Molecular Ecology Group"/>
        </authorList>
    </citation>
    <scope>NUCLEOTIDE SEQUENCE</scope>
</reference>
<feature type="region of interest" description="Disordered" evidence="6">
    <location>
        <begin position="259"/>
        <end position="289"/>
    </location>
</feature>
<dbReference type="PROSITE" id="PS50252">
    <property type="entry name" value="TBOX_3"/>
    <property type="match status" value="1"/>
</dbReference>
<name>A0A8S3ZXM8_9EUPU</name>
<dbReference type="GO" id="GO:0005634">
    <property type="term" value="C:nucleus"/>
    <property type="evidence" value="ECO:0007669"/>
    <property type="project" value="UniProtKB-SubCell"/>
</dbReference>
<evidence type="ECO:0000256" key="3">
    <source>
        <dbReference type="ARBA" id="ARBA00023163"/>
    </source>
</evidence>
<dbReference type="GO" id="GO:0045893">
    <property type="term" value="P:positive regulation of DNA-templated transcription"/>
    <property type="evidence" value="ECO:0007669"/>
    <property type="project" value="InterPro"/>
</dbReference>
<dbReference type="GO" id="GO:0000978">
    <property type="term" value="F:RNA polymerase II cis-regulatory region sequence-specific DNA binding"/>
    <property type="evidence" value="ECO:0007669"/>
    <property type="project" value="InterPro"/>
</dbReference>
<dbReference type="EMBL" id="CAJHNH020006935">
    <property type="protein sequence ID" value="CAG5134229.1"/>
    <property type="molecule type" value="Genomic_DNA"/>
</dbReference>
<feature type="domain" description="T-box" evidence="7">
    <location>
        <begin position="297"/>
        <end position="436"/>
    </location>
</feature>
<evidence type="ECO:0000256" key="6">
    <source>
        <dbReference type="SAM" id="MobiDB-lite"/>
    </source>
</evidence>
<evidence type="ECO:0000256" key="2">
    <source>
        <dbReference type="ARBA" id="ARBA00023125"/>
    </source>
</evidence>
<evidence type="ECO:0000313" key="8">
    <source>
        <dbReference type="EMBL" id="CAG5134229.1"/>
    </source>
</evidence>
<evidence type="ECO:0000256" key="1">
    <source>
        <dbReference type="ARBA" id="ARBA00023015"/>
    </source>
</evidence>
<keyword evidence="2 5" id="KW-0238">DNA-binding</keyword>
<dbReference type="SMART" id="SM00425">
    <property type="entry name" value="TBOX"/>
    <property type="match status" value="1"/>
</dbReference>
<dbReference type="Pfam" id="PF00907">
    <property type="entry name" value="T-box"/>
    <property type="match status" value="1"/>
</dbReference>
<evidence type="ECO:0000259" key="7">
    <source>
        <dbReference type="PROSITE" id="PS50252"/>
    </source>
</evidence>
<dbReference type="PRINTS" id="PR00937">
    <property type="entry name" value="TBOX"/>
</dbReference>
<comment type="subcellular location">
    <subcellularLocation>
        <location evidence="5">Nucleus</location>
    </subcellularLocation>
</comment>
<dbReference type="InterPro" id="IPR046360">
    <property type="entry name" value="T-box_DNA-bd"/>
</dbReference>
<dbReference type="SUPFAM" id="SSF49417">
    <property type="entry name" value="p53-like transcription factors"/>
    <property type="match status" value="1"/>
</dbReference>
<feature type="region of interest" description="Disordered" evidence="6">
    <location>
        <begin position="107"/>
        <end position="127"/>
    </location>
</feature>
<proteinExistence type="predicted"/>
<dbReference type="AlphaFoldDB" id="A0A8S3ZXM8"/>
<evidence type="ECO:0000256" key="5">
    <source>
        <dbReference type="PROSITE-ProRule" id="PRU00201"/>
    </source>
</evidence>
<dbReference type="PANTHER" id="PTHR11267:SF201">
    <property type="entry name" value="T-BOX DOMAIN-CONTAINING PROTEIN"/>
    <property type="match status" value="1"/>
</dbReference>
<dbReference type="GO" id="GO:0000785">
    <property type="term" value="C:chromatin"/>
    <property type="evidence" value="ECO:0007669"/>
    <property type="project" value="TreeGrafter"/>
</dbReference>